<protein>
    <recommendedName>
        <fullName evidence="4">DUF2147 domain-containing protein</fullName>
    </recommendedName>
</protein>
<dbReference type="RefSeq" id="WP_175115173.1">
    <property type="nucleotide sequence ID" value="NZ_CADIKF010000081.1"/>
</dbReference>
<gene>
    <name evidence="2" type="ORF">LMG29739_06050</name>
</gene>
<feature type="chain" id="PRO_5026917648" description="DUF2147 domain-containing protein" evidence="1">
    <location>
        <begin position="24"/>
        <end position="141"/>
    </location>
</feature>
<evidence type="ECO:0000313" key="3">
    <source>
        <dbReference type="Proteomes" id="UP000494329"/>
    </source>
</evidence>
<organism evidence="2 3">
    <name type="scientific">Paraburkholderia solisilvae</name>
    <dbReference type="NCBI Taxonomy" id="624376"/>
    <lineage>
        <taxon>Bacteria</taxon>
        <taxon>Pseudomonadati</taxon>
        <taxon>Pseudomonadota</taxon>
        <taxon>Betaproteobacteria</taxon>
        <taxon>Burkholderiales</taxon>
        <taxon>Burkholderiaceae</taxon>
        <taxon>Paraburkholderia</taxon>
    </lineage>
</organism>
<feature type="signal peptide" evidence="1">
    <location>
        <begin position="1"/>
        <end position="23"/>
    </location>
</feature>
<keyword evidence="3" id="KW-1185">Reference proteome</keyword>
<accession>A0A6J5F1B5</accession>
<keyword evidence="1" id="KW-0732">Signal</keyword>
<sequence>MRRFALPFIATLYCATFSISSFAATSPEAIAGVWSCSGVDEHAGKFTEREVIRLVPGYHDAHSASFNATGTIAGDATYSGEGMVTDGIVVANFISTSDQTDHGILMGKIDPGTPIKMKGRYFETQQSKPNRGTETCTRTGD</sequence>
<evidence type="ECO:0000256" key="1">
    <source>
        <dbReference type="SAM" id="SignalP"/>
    </source>
</evidence>
<evidence type="ECO:0008006" key="4">
    <source>
        <dbReference type="Google" id="ProtNLM"/>
    </source>
</evidence>
<dbReference type="EMBL" id="CADIKF010000081">
    <property type="protein sequence ID" value="CAB3771497.1"/>
    <property type="molecule type" value="Genomic_DNA"/>
</dbReference>
<reference evidence="2 3" key="1">
    <citation type="submission" date="2020-04" db="EMBL/GenBank/DDBJ databases">
        <authorList>
            <person name="De Canck E."/>
        </authorList>
    </citation>
    <scope>NUCLEOTIDE SEQUENCE [LARGE SCALE GENOMIC DNA]</scope>
    <source>
        <strain evidence="2 3">LMG 29739</strain>
    </source>
</reference>
<name>A0A6J5F1B5_9BURK</name>
<dbReference type="AlphaFoldDB" id="A0A6J5F1B5"/>
<proteinExistence type="predicted"/>
<evidence type="ECO:0000313" key="2">
    <source>
        <dbReference type="EMBL" id="CAB3771497.1"/>
    </source>
</evidence>
<dbReference type="Proteomes" id="UP000494329">
    <property type="component" value="Unassembled WGS sequence"/>
</dbReference>